<dbReference type="PANTHER" id="PTHR11493:SF47">
    <property type="entry name" value="SULFITE REDUCTASE [NADPH] SUBUNIT BETA"/>
    <property type="match status" value="1"/>
</dbReference>
<evidence type="ECO:0000313" key="7">
    <source>
        <dbReference type="EMBL" id="VVQ09475.1"/>
    </source>
</evidence>
<protein>
    <recommendedName>
        <fullName evidence="6">Nitrite/sulphite reductase 4Fe-4S domain-containing protein</fullName>
    </recommendedName>
</protein>
<dbReference type="AlphaFoldDB" id="A0A5E7UGG4"/>
<dbReference type="PRINTS" id="PR00397">
    <property type="entry name" value="SIROHAEM"/>
</dbReference>
<keyword evidence="3" id="KW-0560">Oxidoreductase</keyword>
<dbReference type="InterPro" id="IPR045169">
    <property type="entry name" value="NO2/SO3_Rdtase_4Fe4S_prot"/>
</dbReference>
<keyword evidence="2" id="KW-0479">Metal-binding</keyword>
<keyword evidence="5" id="KW-0411">Iron-sulfur</keyword>
<reference evidence="7 8" key="1">
    <citation type="submission" date="2019-09" db="EMBL/GenBank/DDBJ databases">
        <authorList>
            <person name="Chandra G."/>
            <person name="Truman W A."/>
        </authorList>
    </citation>
    <scope>NUCLEOTIDE SEQUENCE [LARGE SCALE GENOMIC DNA]</scope>
    <source>
        <strain evidence="7">PS928</strain>
    </source>
</reference>
<sequence length="149" mass="16141">MLTDIIACPGGDFCALANAKSIPIAQAIQGRFEDLDYLHDLGDISLNISGCMNACGHHHIGNIGILGVDKNGSEWYQITLGGSQGKHSALGKVIGPSFSAAEVPEVIDRIIATFVRYRESDELFVDTLQRIGLEPFKEEVYPKLLEVLA</sequence>
<dbReference type="PANTHER" id="PTHR11493">
    <property type="entry name" value="SULFITE REDUCTASE [NADPH] SUBUNIT BETA-RELATED"/>
    <property type="match status" value="1"/>
</dbReference>
<evidence type="ECO:0000256" key="2">
    <source>
        <dbReference type="ARBA" id="ARBA00022723"/>
    </source>
</evidence>
<evidence type="ECO:0000256" key="3">
    <source>
        <dbReference type="ARBA" id="ARBA00023002"/>
    </source>
</evidence>
<keyword evidence="1" id="KW-0004">4Fe-4S</keyword>
<name>A0A5E7UGG4_PSEFL</name>
<evidence type="ECO:0000313" key="8">
    <source>
        <dbReference type="Proteomes" id="UP000381378"/>
    </source>
</evidence>
<evidence type="ECO:0000256" key="4">
    <source>
        <dbReference type="ARBA" id="ARBA00023004"/>
    </source>
</evidence>
<dbReference type="GO" id="GO:0046872">
    <property type="term" value="F:metal ion binding"/>
    <property type="evidence" value="ECO:0007669"/>
    <property type="project" value="UniProtKB-KW"/>
</dbReference>
<organism evidence="7 8">
    <name type="scientific">Pseudomonas fluorescens</name>
    <dbReference type="NCBI Taxonomy" id="294"/>
    <lineage>
        <taxon>Bacteria</taxon>
        <taxon>Pseudomonadati</taxon>
        <taxon>Pseudomonadota</taxon>
        <taxon>Gammaproteobacteria</taxon>
        <taxon>Pseudomonadales</taxon>
        <taxon>Pseudomonadaceae</taxon>
        <taxon>Pseudomonas</taxon>
    </lineage>
</organism>
<dbReference type="Pfam" id="PF01077">
    <property type="entry name" value="NIR_SIR"/>
    <property type="match status" value="1"/>
</dbReference>
<dbReference type="SUPFAM" id="SSF56014">
    <property type="entry name" value="Nitrite and sulphite reductase 4Fe-4S domain-like"/>
    <property type="match status" value="1"/>
</dbReference>
<evidence type="ECO:0000256" key="5">
    <source>
        <dbReference type="ARBA" id="ARBA00023014"/>
    </source>
</evidence>
<keyword evidence="4" id="KW-0408">Iron</keyword>
<dbReference type="Gene3D" id="3.30.413.10">
    <property type="entry name" value="Sulfite Reductase Hemoprotein, domain 1"/>
    <property type="match status" value="1"/>
</dbReference>
<dbReference type="GO" id="GO:0051539">
    <property type="term" value="F:4 iron, 4 sulfur cluster binding"/>
    <property type="evidence" value="ECO:0007669"/>
    <property type="project" value="UniProtKB-KW"/>
</dbReference>
<accession>A0A5E7UGG4</accession>
<dbReference type="GO" id="GO:0020037">
    <property type="term" value="F:heme binding"/>
    <property type="evidence" value="ECO:0007669"/>
    <property type="project" value="InterPro"/>
</dbReference>
<dbReference type="EMBL" id="CABVJF010000013">
    <property type="protein sequence ID" value="VVQ09475.1"/>
    <property type="molecule type" value="Genomic_DNA"/>
</dbReference>
<gene>
    <name evidence="7" type="ORF">PS928_03497</name>
</gene>
<evidence type="ECO:0000259" key="6">
    <source>
        <dbReference type="Pfam" id="PF01077"/>
    </source>
</evidence>
<dbReference type="InterPro" id="IPR006066">
    <property type="entry name" value="NO2/SO3_Rdtase_FeS/sirohaem_BS"/>
</dbReference>
<dbReference type="GO" id="GO:0050311">
    <property type="term" value="F:sulfite reductase (ferredoxin) activity"/>
    <property type="evidence" value="ECO:0007669"/>
    <property type="project" value="TreeGrafter"/>
</dbReference>
<dbReference type="GO" id="GO:0000103">
    <property type="term" value="P:sulfate assimilation"/>
    <property type="evidence" value="ECO:0007669"/>
    <property type="project" value="TreeGrafter"/>
</dbReference>
<dbReference type="InterPro" id="IPR006067">
    <property type="entry name" value="NO2/SO3_Rdtase_4Fe4S_dom"/>
</dbReference>
<dbReference type="Proteomes" id="UP000381378">
    <property type="component" value="Unassembled WGS sequence"/>
</dbReference>
<evidence type="ECO:0000256" key="1">
    <source>
        <dbReference type="ARBA" id="ARBA00022485"/>
    </source>
</evidence>
<proteinExistence type="predicted"/>
<dbReference type="InterPro" id="IPR045854">
    <property type="entry name" value="NO2/SO3_Rdtase_4Fe4S_sf"/>
</dbReference>
<feature type="domain" description="Nitrite/sulphite reductase 4Fe-4S" evidence="6">
    <location>
        <begin position="4"/>
        <end position="141"/>
    </location>
</feature>
<dbReference type="GO" id="GO:0009337">
    <property type="term" value="C:sulfite reductase complex (NADPH)"/>
    <property type="evidence" value="ECO:0007669"/>
    <property type="project" value="TreeGrafter"/>
</dbReference>
<dbReference type="GO" id="GO:0016002">
    <property type="term" value="F:sulfite reductase activity"/>
    <property type="evidence" value="ECO:0007669"/>
    <property type="project" value="TreeGrafter"/>
</dbReference>